<dbReference type="GO" id="GO:0016740">
    <property type="term" value="F:transferase activity"/>
    <property type="evidence" value="ECO:0007669"/>
    <property type="project" value="UniProtKB-KW"/>
</dbReference>
<gene>
    <name evidence="2" type="ORF">BSYN_06070</name>
</gene>
<dbReference type="Proteomes" id="UP001496674">
    <property type="component" value="Chromosome"/>
</dbReference>
<dbReference type="Gene3D" id="3.90.550.10">
    <property type="entry name" value="Spore Coat Polysaccharide Biosynthesis Protein SpsA, Chain A"/>
    <property type="match status" value="1"/>
</dbReference>
<keyword evidence="2" id="KW-0808">Transferase</keyword>
<dbReference type="SUPFAM" id="SSF53448">
    <property type="entry name" value="Nucleotide-diphospho-sugar transferases"/>
    <property type="match status" value="1"/>
</dbReference>
<reference evidence="2 3" key="1">
    <citation type="submission" date="2023-04" db="EMBL/GenBank/DDBJ databases">
        <title>Draft genome sequence of acteroides sedimenti strain YN3PY1.</title>
        <authorList>
            <person name="Yoshida N."/>
        </authorList>
    </citation>
    <scope>NUCLEOTIDE SEQUENCE [LARGE SCALE GENOMIC DNA]</scope>
    <source>
        <strain evidence="2 3">YN3PY1</strain>
    </source>
</reference>
<dbReference type="InterPro" id="IPR050834">
    <property type="entry name" value="Glycosyltransf_2"/>
</dbReference>
<dbReference type="PANTHER" id="PTHR43685">
    <property type="entry name" value="GLYCOSYLTRANSFERASE"/>
    <property type="match status" value="1"/>
</dbReference>
<protein>
    <submittedName>
        <fullName evidence="2">Glycosyl transferase</fullName>
    </submittedName>
</protein>
<organism evidence="2 3">
    <name type="scientific">Bacteroides sedimenti</name>
    <dbReference type="NCBI Taxonomy" id="2136147"/>
    <lineage>
        <taxon>Bacteria</taxon>
        <taxon>Pseudomonadati</taxon>
        <taxon>Bacteroidota</taxon>
        <taxon>Bacteroidia</taxon>
        <taxon>Bacteroidales</taxon>
        <taxon>Bacteroidaceae</taxon>
        <taxon>Bacteroides</taxon>
    </lineage>
</organism>
<dbReference type="Pfam" id="PF00535">
    <property type="entry name" value="Glycos_transf_2"/>
    <property type="match status" value="1"/>
</dbReference>
<feature type="domain" description="Glycosyltransferase 2-like" evidence="1">
    <location>
        <begin position="3"/>
        <end position="137"/>
    </location>
</feature>
<keyword evidence="3" id="KW-1185">Reference proteome</keyword>
<evidence type="ECO:0000313" key="3">
    <source>
        <dbReference type="Proteomes" id="UP001496674"/>
    </source>
</evidence>
<dbReference type="PANTHER" id="PTHR43685:SF3">
    <property type="entry name" value="SLR2126 PROTEIN"/>
    <property type="match status" value="1"/>
</dbReference>
<proteinExistence type="predicted"/>
<name>A0ABM8I8E9_9BACE</name>
<dbReference type="InterPro" id="IPR029044">
    <property type="entry name" value="Nucleotide-diphossugar_trans"/>
</dbReference>
<evidence type="ECO:0000259" key="1">
    <source>
        <dbReference type="Pfam" id="PF00535"/>
    </source>
</evidence>
<sequence>MLSILIPTYNYDCLGLVEELHRQAQTLSFPIEILVADDGSSEEFKRNNRKINRVSNCKFIELKENVGRAKIRNFLSEKAQYNLLLFIDSDAGLVKKDFLQNYIYAAQNSDVVCGGLIYDRPIPSVLSSLRYYYGIYAEERSARKRNLHPYSQFSSFSFLIKKRIFQKILFDESFTEYGHEDTAFGMELEKQDVRIKHIDNPLYHLGLERNDDFLRKTEKGIETLYCNSALLFNHVRLLQAYKKLKKYRVQSVLATLFRLTERYLKDNLLSTHPNMRLFAFYKLGYLCNLEYKQKSTK</sequence>
<dbReference type="InterPro" id="IPR001173">
    <property type="entry name" value="Glyco_trans_2-like"/>
</dbReference>
<evidence type="ECO:0000313" key="2">
    <source>
        <dbReference type="EMBL" id="BEG98342.1"/>
    </source>
</evidence>
<dbReference type="RefSeq" id="WP_353333192.1">
    <property type="nucleotide sequence ID" value="NZ_AP028055.1"/>
</dbReference>
<accession>A0ABM8I8E9</accession>
<dbReference type="EMBL" id="AP028055">
    <property type="protein sequence ID" value="BEG98342.1"/>
    <property type="molecule type" value="Genomic_DNA"/>
</dbReference>